<dbReference type="PROSITE" id="PS00107">
    <property type="entry name" value="PROTEIN_KINASE_ATP"/>
    <property type="match status" value="1"/>
</dbReference>
<keyword evidence="2" id="KW-0433">Leucine-rich repeat</keyword>
<dbReference type="Gene3D" id="3.80.10.10">
    <property type="entry name" value="Ribonuclease Inhibitor"/>
    <property type="match status" value="1"/>
</dbReference>
<dbReference type="OMA" id="WRGRHKG"/>
<feature type="domain" description="Protein kinase" evidence="8">
    <location>
        <begin position="388"/>
        <end position="653"/>
    </location>
</feature>
<dbReference type="RefSeq" id="XP_008611191.1">
    <property type="nucleotide sequence ID" value="XM_008612969.1"/>
</dbReference>
<dbReference type="GO" id="GO:0005524">
    <property type="term" value="F:ATP binding"/>
    <property type="evidence" value="ECO:0007669"/>
    <property type="project" value="UniProtKB-UniRule"/>
</dbReference>
<dbReference type="SMART" id="SM00220">
    <property type="entry name" value="S_TKc"/>
    <property type="match status" value="1"/>
</dbReference>
<keyword evidence="10" id="KW-1185">Reference proteome</keyword>
<accession>T0QL65</accession>
<dbReference type="Gene3D" id="1.10.510.10">
    <property type="entry name" value="Transferase(Phosphotransferase) domain 1"/>
    <property type="match status" value="1"/>
</dbReference>
<keyword evidence="7" id="KW-1133">Transmembrane helix</keyword>
<feature type="binding site" evidence="6">
    <location>
        <position position="416"/>
    </location>
    <ligand>
        <name>ATP</name>
        <dbReference type="ChEBI" id="CHEBI:30616"/>
    </ligand>
</feature>
<dbReference type="InParanoid" id="T0QL65"/>
<keyword evidence="9" id="KW-0418">Kinase</keyword>
<keyword evidence="7" id="KW-0812">Transmembrane</keyword>
<feature type="transmembrane region" description="Helical" evidence="7">
    <location>
        <begin position="322"/>
        <end position="347"/>
    </location>
</feature>
<dbReference type="GO" id="GO:0004674">
    <property type="term" value="F:protein serine/threonine kinase activity"/>
    <property type="evidence" value="ECO:0007669"/>
    <property type="project" value="UniProtKB-KW"/>
</dbReference>
<dbReference type="PROSITE" id="PS51450">
    <property type="entry name" value="LRR"/>
    <property type="match status" value="1"/>
</dbReference>
<dbReference type="Pfam" id="PF07714">
    <property type="entry name" value="PK_Tyr_Ser-Thr"/>
    <property type="match status" value="1"/>
</dbReference>
<evidence type="ECO:0000313" key="9">
    <source>
        <dbReference type="EMBL" id="EQC35441.1"/>
    </source>
</evidence>
<dbReference type="STRING" id="1156394.T0QL65"/>
<dbReference type="InterPro" id="IPR051681">
    <property type="entry name" value="Ser/Thr_Kinases-Pseudokinases"/>
</dbReference>
<keyword evidence="4 6" id="KW-0547">Nucleotide-binding</keyword>
<proteinExistence type="predicted"/>
<keyword evidence="1 9" id="KW-0723">Serine/threonine-protein kinase</keyword>
<dbReference type="PROSITE" id="PS50011">
    <property type="entry name" value="PROTEIN_KINASE_DOM"/>
    <property type="match status" value="1"/>
</dbReference>
<keyword evidence="5 6" id="KW-0067">ATP-binding</keyword>
<organism evidence="9 10">
    <name type="scientific">Saprolegnia diclina (strain VS20)</name>
    <dbReference type="NCBI Taxonomy" id="1156394"/>
    <lineage>
        <taxon>Eukaryota</taxon>
        <taxon>Sar</taxon>
        <taxon>Stramenopiles</taxon>
        <taxon>Oomycota</taxon>
        <taxon>Saprolegniomycetes</taxon>
        <taxon>Saprolegniales</taxon>
        <taxon>Saprolegniaceae</taxon>
        <taxon>Saprolegnia</taxon>
    </lineage>
</organism>
<reference evidence="9 10" key="1">
    <citation type="submission" date="2012-04" db="EMBL/GenBank/DDBJ databases">
        <title>The Genome Sequence of Saprolegnia declina VS20.</title>
        <authorList>
            <consortium name="The Broad Institute Genome Sequencing Platform"/>
            <person name="Russ C."/>
            <person name="Nusbaum C."/>
            <person name="Tyler B."/>
            <person name="van West P."/>
            <person name="Dieguez-Uribeondo J."/>
            <person name="de Bruijn I."/>
            <person name="Tripathy S."/>
            <person name="Jiang R."/>
            <person name="Young S.K."/>
            <person name="Zeng Q."/>
            <person name="Gargeya S."/>
            <person name="Fitzgerald M."/>
            <person name="Haas B."/>
            <person name="Abouelleil A."/>
            <person name="Alvarado L."/>
            <person name="Arachchi H.M."/>
            <person name="Berlin A."/>
            <person name="Chapman S.B."/>
            <person name="Goldberg J."/>
            <person name="Griggs A."/>
            <person name="Gujja S."/>
            <person name="Hansen M."/>
            <person name="Howarth C."/>
            <person name="Imamovic A."/>
            <person name="Larimer J."/>
            <person name="McCowen C."/>
            <person name="Montmayeur A."/>
            <person name="Murphy C."/>
            <person name="Neiman D."/>
            <person name="Pearson M."/>
            <person name="Priest M."/>
            <person name="Roberts A."/>
            <person name="Saif S."/>
            <person name="Shea T."/>
            <person name="Sisk P."/>
            <person name="Sykes S."/>
            <person name="Wortman J."/>
            <person name="Nusbaum C."/>
            <person name="Birren B."/>
        </authorList>
    </citation>
    <scope>NUCLEOTIDE SEQUENCE [LARGE SCALE GENOMIC DNA]</scope>
    <source>
        <strain evidence="9 10">VS20</strain>
    </source>
</reference>
<dbReference type="InterPro" id="IPR001245">
    <property type="entry name" value="Ser-Thr/Tyr_kinase_cat_dom"/>
</dbReference>
<evidence type="ECO:0000256" key="3">
    <source>
        <dbReference type="ARBA" id="ARBA00022737"/>
    </source>
</evidence>
<dbReference type="PANTHER" id="PTHR44329:SF214">
    <property type="entry name" value="PROTEIN KINASE DOMAIN-CONTAINING PROTEIN"/>
    <property type="match status" value="1"/>
</dbReference>
<keyword evidence="9" id="KW-0808">Transferase</keyword>
<evidence type="ECO:0000256" key="7">
    <source>
        <dbReference type="SAM" id="Phobius"/>
    </source>
</evidence>
<dbReference type="InterPro" id="IPR000719">
    <property type="entry name" value="Prot_kinase_dom"/>
</dbReference>
<dbReference type="AlphaFoldDB" id="T0QL65"/>
<gene>
    <name evidence="9" type="ORF">SDRG_07151</name>
</gene>
<keyword evidence="3" id="KW-0677">Repeat</keyword>
<keyword evidence="7" id="KW-0472">Membrane</keyword>
<evidence type="ECO:0000256" key="6">
    <source>
        <dbReference type="PROSITE-ProRule" id="PRU10141"/>
    </source>
</evidence>
<dbReference type="PANTHER" id="PTHR44329">
    <property type="entry name" value="SERINE/THREONINE-PROTEIN KINASE TNNI3K-RELATED"/>
    <property type="match status" value="1"/>
</dbReference>
<dbReference type="PRINTS" id="PR00109">
    <property type="entry name" value="TYRKINASE"/>
</dbReference>
<sequence length="658" mass="72445">MACPFAAYNATFTCVAAYCKAPGCCVVNEACAVRTAYPATYNYTGGITDTIDVIHDLPDTPRLSFRSNGITQVGMRLPGQNASTVATLTANVESLSIQDAIFNVSGLYLPRSLKNLTFENSYVLDNNWPRLINERDAFWPPNLTHISLRNNGLLSFADATSTTPMAWPDSLVYLDLSLNLIETFVNLPFVQTLNMSYNRLQQLQAMDLTEASILDFSNNPYLTSLDVTISPNKYQADNTTRLRYMYLQNTPLVSFSSDVGAYHELEQARIVVGANLSSLALGWGCETLGHVAAYANATSLLPAPLQICVLGGDRVDEIGSSLGAGAIAGIVAAAVALLSALCLYAVWYRRRRTQAVKSPRTDDDFDLLSTPWTSDQLQHFRLEPQDVRFLDTVLGQGSFGRVRLATYKESILVAVKQLRSEKQSAEYMETLLDEIELMTRLCSPHLVGLVGVFWDATGDVRCVMEYMAGGDLQAFLYSRARNSVAWSQKAQFALEIARGLVYLHATEVIHRDLKSRNVLLTDAHAHAKLADFGIARHVTDESMTNAVGTYRWTAPEVLKGKHYDTKADIYSFGMVLAELETHAMPYADFTNARGEPLGNFAIMYKVVMQGKIAPTLSSDCPPWLETLVLACIAHSPALRPTATEIVTTLDELLPSMCV</sequence>
<dbReference type="InterPro" id="IPR032675">
    <property type="entry name" value="LRR_dom_sf"/>
</dbReference>
<dbReference type="CDD" id="cd13999">
    <property type="entry name" value="STKc_MAP3K-like"/>
    <property type="match status" value="1"/>
</dbReference>
<evidence type="ECO:0000256" key="2">
    <source>
        <dbReference type="ARBA" id="ARBA00022614"/>
    </source>
</evidence>
<dbReference type="InterPro" id="IPR011009">
    <property type="entry name" value="Kinase-like_dom_sf"/>
</dbReference>
<dbReference type="eggNOG" id="KOG0192">
    <property type="taxonomic scope" value="Eukaryota"/>
</dbReference>
<dbReference type="GeneID" id="19947878"/>
<dbReference type="InterPro" id="IPR017441">
    <property type="entry name" value="Protein_kinase_ATP_BS"/>
</dbReference>
<evidence type="ECO:0000259" key="8">
    <source>
        <dbReference type="PROSITE" id="PS50011"/>
    </source>
</evidence>
<dbReference type="InterPro" id="IPR001611">
    <property type="entry name" value="Leu-rich_rpt"/>
</dbReference>
<evidence type="ECO:0000313" key="10">
    <source>
        <dbReference type="Proteomes" id="UP000030762"/>
    </source>
</evidence>
<name>T0QL65_SAPDV</name>
<dbReference type="PROSITE" id="PS00108">
    <property type="entry name" value="PROTEIN_KINASE_ST"/>
    <property type="match status" value="1"/>
</dbReference>
<dbReference type="EMBL" id="JH767151">
    <property type="protein sequence ID" value="EQC35441.1"/>
    <property type="molecule type" value="Genomic_DNA"/>
</dbReference>
<evidence type="ECO:0000256" key="4">
    <source>
        <dbReference type="ARBA" id="ARBA00022741"/>
    </source>
</evidence>
<protein>
    <submittedName>
        <fullName evidence="9">Serine/threonine protein kinase</fullName>
    </submittedName>
</protein>
<dbReference type="SUPFAM" id="SSF52058">
    <property type="entry name" value="L domain-like"/>
    <property type="match status" value="1"/>
</dbReference>
<dbReference type="VEuPathDB" id="FungiDB:SDRG_07151"/>
<dbReference type="SUPFAM" id="SSF56112">
    <property type="entry name" value="Protein kinase-like (PK-like)"/>
    <property type="match status" value="1"/>
</dbReference>
<evidence type="ECO:0000256" key="5">
    <source>
        <dbReference type="ARBA" id="ARBA00022840"/>
    </source>
</evidence>
<evidence type="ECO:0000256" key="1">
    <source>
        <dbReference type="ARBA" id="ARBA00022527"/>
    </source>
</evidence>
<dbReference type="Proteomes" id="UP000030762">
    <property type="component" value="Unassembled WGS sequence"/>
</dbReference>
<dbReference type="OrthoDB" id="20134at2759"/>
<dbReference type="InterPro" id="IPR008271">
    <property type="entry name" value="Ser/Thr_kinase_AS"/>
</dbReference>